<proteinExistence type="predicted"/>
<dbReference type="Proteomes" id="UP000292702">
    <property type="component" value="Unassembled WGS sequence"/>
</dbReference>
<accession>A0A4R0R2F7</accession>
<evidence type="ECO:0000313" key="2">
    <source>
        <dbReference type="EMBL" id="TCD59913.1"/>
    </source>
</evidence>
<dbReference type="Pfam" id="PF18758">
    <property type="entry name" value="KDZ"/>
    <property type="match status" value="1"/>
</dbReference>
<sequence length="362" mass="41074">MTTILPLLTFRTRTRTHALHNQKKLVRGKHIYNRLGPQQARQFGGIGQERRAGNQRDTALSDVQDDGNSFTVLNQFHIHCVQGRASMYDFYLALERLSNNDGLTDVCDCYKAFVRCTWQWKHLKTLKRAGRAHHPSGVDGTSEGELAVDSVIGLQFLYFLYISIDACFRIKRYEVSSIHKDPIIDDGWAYFVPEAPYKAVISKYGDQEEMSTCTGLAALDHTNTKFSKGYASTGVGAVKGERYINMDYIFCSAMSHRKGTAKLPSYDIMCQWFKNLVERIRALPERLHIDLPDKNSLRWAIPKLHWYGHKEEGHSRFSLNLIPGAARNDLERIERTWPKAKATGGSTKQSGPGGHHLTLNNV</sequence>
<evidence type="ECO:0000256" key="1">
    <source>
        <dbReference type="SAM" id="MobiDB-lite"/>
    </source>
</evidence>
<reference evidence="2 3" key="1">
    <citation type="submission" date="2018-11" db="EMBL/GenBank/DDBJ databases">
        <title>Genome assembly of Steccherinum ochraceum LE-BIN_3174, the white-rot fungus of the Steccherinaceae family (The Residual Polyporoid clade, Polyporales, Basidiomycota).</title>
        <authorList>
            <person name="Fedorova T.V."/>
            <person name="Glazunova O.A."/>
            <person name="Landesman E.O."/>
            <person name="Moiseenko K.V."/>
            <person name="Psurtseva N.V."/>
            <person name="Savinova O.S."/>
            <person name="Shakhova N.V."/>
            <person name="Tyazhelova T.V."/>
            <person name="Vasina D.V."/>
        </authorList>
    </citation>
    <scope>NUCLEOTIDE SEQUENCE [LARGE SCALE GENOMIC DNA]</scope>
    <source>
        <strain evidence="2 3">LE-BIN_3174</strain>
    </source>
</reference>
<evidence type="ECO:0000313" key="3">
    <source>
        <dbReference type="Proteomes" id="UP000292702"/>
    </source>
</evidence>
<dbReference type="OrthoDB" id="3257768at2759"/>
<protein>
    <submittedName>
        <fullName evidence="2">Uncharacterized protein</fullName>
    </submittedName>
</protein>
<dbReference type="InterPro" id="IPR040521">
    <property type="entry name" value="KDZ"/>
</dbReference>
<comment type="caution">
    <text evidence="2">The sequence shown here is derived from an EMBL/GenBank/DDBJ whole genome shotgun (WGS) entry which is preliminary data.</text>
</comment>
<dbReference type="EMBL" id="RWJN01000704">
    <property type="protein sequence ID" value="TCD59913.1"/>
    <property type="molecule type" value="Genomic_DNA"/>
</dbReference>
<keyword evidence="3" id="KW-1185">Reference proteome</keyword>
<feature type="region of interest" description="Disordered" evidence="1">
    <location>
        <begin position="340"/>
        <end position="362"/>
    </location>
</feature>
<dbReference type="STRING" id="92696.A0A4R0R2F7"/>
<dbReference type="AlphaFoldDB" id="A0A4R0R2F7"/>
<gene>
    <name evidence="2" type="ORF">EIP91_011196</name>
</gene>
<name>A0A4R0R2F7_9APHY</name>
<organism evidence="2 3">
    <name type="scientific">Steccherinum ochraceum</name>
    <dbReference type="NCBI Taxonomy" id="92696"/>
    <lineage>
        <taxon>Eukaryota</taxon>
        <taxon>Fungi</taxon>
        <taxon>Dikarya</taxon>
        <taxon>Basidiomycota</taxon>
        <taxon>Agaricomycotina</taxon>
        <taxon>Agaricomycetes</taxon>
        <taxon>Polyporales</taxon>
        <taxon>Steccherinaceae</taxon>
        <taxon>Steccherinum</taxon>
    </lineage>
</organism>